<evidence type="ECO:0000313" key="11">
    <source>
        <dbReference type="Proteomes" id="UP000053424"/>
    </source>
</evidence>
<comment type="pathway">
    <text evidence="2">Secondary metabolite biosynthesis.</text>
</comment>
<evidence type="ECO:0000256" key="1">
    <source>
        <dbReference type="ARBA" id="ARBA00004141"/>
    </source>
</evidence>
<organism evidence="10 11">
    <name type="scientific">Hebeloma cylindrosporum</name>
    <dbReference type="NCBI Taxonomy" id="76867"/>
    <lineage>
        <taxon>Eukaryota</taxon>
        <taxon>Fungi</taxon>
        <taxon>Dikarya</taxon>
        <taxon>Basidiomycota</taxon>
        <taxon>Agaricomycotina</taxon>
        <taxon>Agaricomycetes</taxon>
        <taxon>Agaricomycetidae</taxon>
        <taxon>Agaricales</taxon>
        <taxon>Agaricineae</taxon>
        <taxon>Hymenogastraceae</taxon>
        <taxon>Hebeloma</taxon>
    </lineage>
</organism>
<dbReference type="GO" id="GO:0016020">
    <property type="term" value="C:membrane"/>
    <property type="evidence" value="ECO:0007669"/>
    <property type="project" value="UniProtKB-SubCell"/>
</dbReference>
<dbReference type="AlphaFoldDB" id="A0A0C3CN46"/>
<dbReference type="STRING" id="686832.A0A0C3CN46"/>
<feature type="transmembrane region" description="Helical" evidence="8">
    <location>
        <begin position="302"/>
        <end position="322"/>
    </location>
</feature>
<evidence type="ECO:0000256" key="7">
    <source>
        <dbReference type="ARBA" id="ARBA00023136"/>
    </source>
</evidence>
<comment type="similarity">
    <text evidence="3">Belongs to the wax synthase family.</text>
</comment>
<gene>
    <name evidence="10" type="ORF">M413DRAFT_442223</name>
</gene>
<reference evidence="10 11" key="1">
    <citation type="submission" date="2014-04" db="EMBL/GenBank/DDBJ databases">
        <authorList>
            <consortium name="DOE Joint Genome Institute"/>
            <person name="Kuo A."/>
            <person name="Gay G."/>
            <person name="Dore J."/>
            <person name="Kohler A."/>
            <person name="Nagy L.G."/>
            <person name="Floudas D."/>
            <person name="Copeland A."/>
            <person name="Barry K.W."/>
            <person name="Cichocki N."/>
            <person name="Veneault-Fourrey C."/>
            <person name="LaButti K."/>
            <person name="Lindquist E.A."/>
            <person name="Lipzen A."/>
            <person name="Lundell T."/>
            <person name="Morin E."/>
            <person name="Murat C."/>
            <person name="Sun H."/>
            <person name="Tunlid A."/>
            <person name="Henrissat B."/>
            <person name="Grigoriev I.V."/>
            <person name="Hibbett D.S."/>
            <person name="Martin F."/>
            <person name="Nordberg H.P."/>
            <person name="Cantor M.N."/>
            <person name="Hua S.X."/>
        </authorList>
    </citation>
    <scope>NUCLEOTIDE SEQUENCE [LARGE SCALE GENOMIC DNA]</scope>
    <source>
        <strain evidence="11">h7</strain>
    </source>
</reference>
<feature type="transmembrane region" description="Helical" evidence="8">
    <location>
        <begin position="139"/>
        <end position="157"/>
    </location>
</feature>
<keyword evidence="7 8" id="KW-0472">Membrane</keyword>
<protein>
    <recommendedName>
        <fullName evidence="9">Wax synthase domain-containing protein</fullName>
    </recommendedName>
</protein>
<evidence type="ECO:0000259" key="9">
    <source>
        <dbReference type="Pfam" id="PF13813"/>
    </source>
</evidence>
<name>A0A0C3CN46_HEBCY</name>
<evidence type="ECO:0000313" key="10">
    <source>
        <dbReference type="EMBL" id="KIM45549.1"/>
    </source>
</evidence>
<evidence type="ECO:0000256" key="2">
    <source>
        <dbReference type="ARBA" id="ARBA00005179"/>
    </source>
</evidence>
<keyword evidence="11" id="KW-1185">Reference proteome</keyword>
<sequence>MPGRAFSPKLPFILTRVLFYAALVVPRVNIRRLLFVPILLLCIFIALYTTVDNTYGDFVKGMSLGTTLFGASDYLLLCSDVQEDIRFEGQKEGMHSKPLMERMVWALRMCMNLRGVGTNIEPTRHLPPRPSRTESRKTYILKQLAWLALYAPLWYMVVEFNRWNPRFTEEPSSLGVPRDGFPWWWRVTIWGTMFDIYFSMSTINSVCSILSVGLKISKPHEWPAMFASPLEAYTLRRYWGQMWHQTYRRFLPAHTNYAASALRLPPKSKITTYFKLFLSFFLSGFIHFLGDYMYTEALFGGAINYFVLNACAITLEDMVIALGKRAGLRESWRWRLVGYVWVLFIFTILLPGWHDARLTILSRLHSVKAA</sequence>
<dbReference type="GO" id="GO:0008374">
    <property type="term" value="F:O-acyltransferase activity"/>
    <property type="evidence" value="ECO:0007669"/>
    <property type="project" value="InterPro"/>
</dbReference>
<dbReference type="OrthoDB" id="1077582at2759"/>
<keyword evidence="5 8" id="KW-0812">Transmembrane</keyword>
<accession>A0A0C3CN46</accession>
<evidence type="ECO:0000256" key="3">
    <source>
        <dbReference type="ARBA" id="ARBA00007282"/>
    </source>
</evidence>
<dbReference type="HOGENOM" id="CLU_032731_1_0_1"/>
<keyword evidence="4" id="KW-0808">Transferase</keyword>
<keyword evidence="6 8" id="KW-1133">Transmembrane helix</keyword>
<dbReference type="EMBL" id="KN831772">
    <property type="protein sequence ID" value="KIM45549.1"/>
    <property type="molecule type" value="Genomic_DNA"/>
</dbReference>
<evidence type="ECO:0000256" key="4">
    <source>
        <dbReference type="ARBA" id="ARBA00022679"/>
    </source>
</evidence>
<dbReference type="Pfam" id="PF13813">
    <property type="entry name" value="MBOAT_2"/>
    <property type="match status" value="1"/>
</dbReference>
<dbReference type="PANTHER" id="PTHR31595:SF57">
    <property type="entry name" value="OS04G0481900 PROTEIN"/>
    <property type="match status" value="1"/>
</dbReference>
<dbReference type="InterPro" id="IPR044851">
    <property type="entry name" value="Wax_synthase"/>
</dbReference>
<evidence type="ECO:0000256" key="8">
    <source>
        <dbReference type="SAM" id="Phobius"/>
    </source>
</evidence>
<feature type="transmembrane region" description="Helical" evidence="8">
    <location>
        <begin position="6"/>
        <end position="26"/>
    </location>
</feature>
<comment type="subcellular location">
    <subcellularLocation>
        <location evidence="1">Membrane</location>
        <topology evidence="1">Multi-pass membrane protein</topology>
    </subcellularLocation>
</comment>
<feature type="transmembrane region" description="Helical" evidence="8">
    <location>
        <begin position="33"/>
        <end position="51"/>
    </location>
</feature>
<dbReference type="Proteomes" id="UP000053424">
    <property type="component" value="Unassembled WGS sequence"/>
</dbReference>
<dbReference type="PANTHER" id="PTHR31595">
    <property type="entry name" value="LONG-CHAIN-ALCOHOL O-FATTY-ACYLTRANSFERASE 3-RELATED"/>
    <property type="match status" value="1"/>
</dbReference>
<feature type="transmembrane region" description="Helical" evidence="8">
    <location>
        <begin position="272"/>
        <end position="290"/>
    </location>
</feature>
<dbReference type="GO" id="GO:0006629">
    <property type="term" value="P:lipid metabolic process"/>
    <property type="evidence" value="ECO:0007669"/>
    <property type="project" value="InterPro"/>
</dbReference>
<reference evidence="11" key="2">
    <citation type="submission" date="2015-01" db="EMBL/GenBank/DDBJ databases">
        <title>Evolutionary Origins and Diversification of the Mycorrhizal Mutualists.</title>
        <authorList>
            <consortium name="DOE Joint Genome Institute"/>
            <consortium name="Mycorrhizal Genomics Consortium"/>
            <person name="Kohler A."/>
            <person name="Kuo A."/>
            <person name="Nagy L.G."/>
            <person name="Floudas D."/>
            <person name="Copeland A."/>
            <person name="Barry K.W."/>
            <person name="Cichocki N."/>
            <person name="Veneault-Fourrey C."/>
            <person name="LaButti K."/>
            <person name="Lindquist E.A."/>
            <person name="Lipzen A."/>
            <person name="Lundell T."/>
            <person name="Morin E."/>
            <person name="Murat C."/>
            <person name="Riley R."/>
            <person name="Ohm R."/>
            <person name="Sun H."/>
            <person name="Tunlid A."/>
            <person name="Henrissat B."/>
            <person name="Grigoriev I.V."/>
            <person name="Hibbett D.S."/>
            <person name="Martin F."/>
        </authorList>
    </citation>
    <scope>NUCLEOTIDE SEQUENCE [LARGE SCALE GENOMIC DNA]</scope>
    <source>
        <strain evidence="11">h7</strain>
    </source>
</reference>
<evidence type="ECO:0000256" key="6">
    <source>
        <dbReference type="ARBA" id="ARBA00022989"/>
    </source>
</evidence>
<feature type="domain" description="Wax synthase" evidence="9">
    <location>
        <begin position="222"/>
        <end position="303"/>
    </location>
</feature>
<feature type="transmembrane region" description="Helical" evidence="8">
    <location>
        <begin position="334"/>
        <end position="353"/>
    </location>
</feature>
<evidence type="ECO:0000256" key="5">
    <source>
        <dbReference type="ARBA" id="ARBA00022692"/>
    </source>
</evidence>
<dbReference type="InterPro" id="IPR032805">
    <property type="entry name" value="Wax_synthase_dom"/>
</dbReference>
<proteinExistence type="inferred from homology"/>